<proteinExistence type="predicted"/>
<dbReference type="RefSeq" id="XP_035692594.1">
    <property type="nucleotide sequence ID" value="XM_035836701.1"/>
</dbReference>
<feature type="region of interest" description="Disordered" evidence="1">
    <location>
        <begin position="64"/>
        <end position="145"/>
    </location>
</feature>
<gene>
    <name evidence="3" type="primary">LOC118427060</name>
</gene>
<dbReference type="AlphaFoldDB" id="A0A9J7M3H1"/>
<keyword evidence="2" id="KW-1185">Reference proteome</keyword>
<feature type="compositionally biased region" description="Basic and acidic residues" evidence="1">
    <location>
        <begin position="79"/>
        <end position="102"/>
    </location>
</feature>
<sequence length="276" mass="31492">MANSGEGRSKAREPLRSHYFTVFRYRENGTSEEHYLEVLRDERCDRRRARAACESLSVHHNPRLRLADRTRTSTCRQAGGEERTKSADHAVRTDSRGKRGGDRPTPGTESRGKRYGDKTTQSDASPGRYRQNCDSGVAEPGARGRHHTEVHRYALDTRRRSTDRCHARLSIEMSVIDPAVLPVQNQLLLAALQALFIPSCPGICIERVRSLQDIVNPAVMRCEVRPTFWCRSYENCKAALFLSSEAKRKVKHERQFLLRALRYILQTTEIAVFIVV</sequence>
<protein>
    <submittedName>
        <fullName evidence="3">Uncharacterized protein LOC118427060</fullName>
    </submittedName>
</protein>
<evidence type="ECO:0000256" key="1">
    <source>
        <dbReference type="SAM" id="MobiDB-lite"/>
    </source>
</evidence>
<evidence type="ECO:0000313" key="2">
    <source>
        <dbReference type="Proteomes" id="UP000001554"/>
    </source>
</evidence>
<dbReference type="KEGG" id="bfo:118427060"/>
<dbReference type="Proteomes" id="UP000001554">
    <property type="component" value="Chromosome 1"/>
</dbReference>
<organism evidence="2 3">
    <name type="scientific">Branchiostoma floridae</name>
    <name type="common">Florida lancelet</name>
    <name type="synonym">Amphioxus</name>
    <dbReference type="NCBI Taxonomy" id="7739"/>
    <lineage>
        <taxon>Eukaryota</taxon>
        <taxon>Metazoa</taxon>
        <taxon>Chordata</taxon>
        <taxon>Cephalochordata</taxon>
        <taxon>Leptocardii</taxon>
        <taxon>Amphioxiformes</taxon>
        <taxon>Branchiostomatidae</taxon>
        <taxon>Branchiostoma</taxon>
    </lineage>
</organism>
<dbReference type="OrthoDB" id="9986735at2759"/>
<name>A0A9J7M3H1_BRAFL</name>
<reference evidence="2" key="1">
    <citation type="journal article" date="2020" name="Nat. Ecol. Evol.">
        <title>Deeply conserved synteny resolves early events in vertebrate evolution.</title>
        <authorList>
            <person name="Simakov O."/>
            <person name="Marletaz F."/>
            <person name="Yue J.X."/>
            <person name="O'Connell B."/>
            <person name="Jenkins J."/>
            <person name="Brandt A."/>
            <person name="Calef R."/>
            <person name="Tung C.H."/>
            <person name="Huang T.K."/>
            <person name="Schmutz J."/>
            <person name="Satoh N."/>
            <person name="Yu J.K."/>
            <person name="Putnam N.H."/>
            <person name="Green R.E."/>
            <person name="Rokhsar D.S."/>
        </authorList>
    </citation>
    <scope>NUCLEOTIDE SEQUENCE [LARGE SCALE GENOMIC DNA]</scope>
    <source>
        <strain evidence="2">S238N-H82</strain>
    </source>
</reference>
<reference evidence="3" key="2">
    <citation type="submission" date="2025-08" db="UniProtKB">
        <authorList>
            <consortium name="RefSeq"/>
        </authorList>
    </citation>
    <scope>IDENTIFICATION</scope>
    <source>
        <strain evidence="3">S238N-H82</strain>
        <tissue evidence="3">Testes</tissue>
    </source>
</reference>
<dbReference type="GeneID" id="118427060"/>
<evidence type="ECO:0000313" key="3">
    <source>
        <dbReference type="RefSeq" id="XP_035692594.1"/>
    </source>
</evidence>
<accession>A0A9J7M3H1</accession>